<dbReference type="OrthoDB" id="5518837at2"/>
<gene>
    <name evidence="1" type="ORF">E5352_17740</name>
</gene>
<dbReference type="RefSeq" id="WP_017355689.1">
    <property type="nucleotide sequence ID" value="NZ_SRYW01000021.1"/>
</dbReference>
<accession>A0A4S2CW65</accession>
<sequence>MFDLNDVKFVKRIVVGSNNPTQMLTDDDLASAQDLLNRCLSDTPKGAILGIERSFTILQIGEHQVVLQWLAYHVGFPRKPIWMVD</sequence>
<dbReference type="AlphaFoldDB" id="A0A4S2CW65"/>
<organism evidence="1 2">
    <name type="scientific">Stenotrophomonas maltophilia</name>
    <name type="common">Pseudomonas maltophilia</name>
    <name type="synonym">Xanthomonas maltophilia</name>
    <dbReference type="NCBI Taxonomy" id="40324"/>
    <lineage>
        <taxon>Bacteria</taxon>
        <taxon>Pseudomonadati</taxon>
        <taxon>Pseudomonadota</taxon>
        <taxon>Gammaproteobacteria</taxon>
        <taxon>Lysobacterales</taxon>
        <taxon>Lysobacteraceae</taxon>
        <taxon>Stenotrophomonas</taxon>
        <taxon>Stenotrophomonas maltophilia group</taxon>
    </lineage>
</organism>
<name>A0A4S2CW65_STEMA</name>
<evidence type="ECO:0000313" key="2">
    <source>
        <dbReference type="Proteomes" id="UP000306631"/>
    </source>
</evidence>
<reference evidence="1 2" key="1">
    <citation type="submission" date="2019-04" db="EMBL/GenBank/DDBJ databases">
        <title>Microbes associate with the intestines of laboratory mice.</title>
        <authorList>
            <person name="Navarre W."/>
            <person name="Wong E."/>
            <person name="Huang K."/>
            <person name="Tropini C."/>
            <person name="Ng K."/>
            <person name="Yu B."/>
        </authorList>
    </citation>
    <scope>NUCLEOTIDE SEQUENCE [LARGE SCALE GENOMIC DNA]</scope>
    <source>
        <strain evidence="1 2">NM62_B4-13</strain>
    </source>
</reference>
<proteinExistence type="predicted"/>
<protein>
    <submittedName>
        <fullName evidence="1">Uncharacterized protein</fullName>
    </submittedName>
</protein>
<comment type="caution">
    <text evidence="1">The sequence shown here is derived from an EMBL/GenBank/DDBJ whole genome shotgun (WGS) entry which is preliminary data.</text>
</comment>
<evidence type="ECO:0000313" key="1">
    <source>
        <dbReference type="EMBL" id="TGY31934.1"/>
    </source>
</evidence>
<dbReference type="Proteomes" id="UP000306631">
    <property type="component" value="Unassembled WGS sequence"/>
</dbReference>
<dbReference type="EMBL" id="SRYW01000021">
    <property type="protein sequence ID" value="TGY31934.1"/>
    <property type="molecule type" value="Genomic_DNA"/>
</dbReference>